<dbReference type="GO" id="GO:0006565">
    <property type="term" value="P:L-serine catabolic process"/>
    <property type="evidence" value="ECO:0007669"/>
    <property type="project" value="TreeGrafter"/>
</dbReference>
<dbReference type="Pfam" id="PF00291">
    <property type="entry name" value="PALP"/>
    <property type="match status" value="1"/>
</dbReference>
<accession>A0A845QMJ2</accession>
<comment type="caution">
    <text evidence="10">The sequence shown here is derived from an EMBL/GenBank/DDBJ whole genome shotgun (WGS) entry which is preliminary data.</text>
</comment>
<dbReference type="Proteomes" id="UP000446866">
    <property type="component" value="Unassembled WGS sequence"/>
</dbReference>
<evidence type="ECO:0000256" key="4">
    <source>
        <dbReference type="ARBA" id="ARBA00012096"/>
    </source>
</evidence>
<dbReference type="FunFam" id="3.40.50.1100:FF:000007">
    <property type="entry name" value="L-threonine dehydratase catabolic TdcB"/>
    <property type="match status" value="1"/>
</dbReference>
<dbReference type="CDD" id="cd01562">
    <property type="entry name" value="Thr-dehyd"/>
    <property type="match status" value="1"/>
</dbReference>
<keyword evidence="6" id="KW-0456">Lyase</keyword>
<gene>
    <name evidence="10" type="ORF">D0435_09795</name>
</gene>
<reference evidence="10 11" key="1">
    <citation type="submission" date="2018-08" db="EMBL/GenBank/DDBJ databases">
        <title>Murine metabolic-syndrome-specific gut microbial biobank.</title>
        <authorList>
            <person name="Liu C."/>
        </authorList>
    </citation>
    <scope>NUCLEOTIDE SEQUENCE [LARGE SCALE GENOMIC DNA]</scope>
    <source>
        <strain evidence="10 11">28</strain>
    </source>
</reference>
<evidence type="ECO:0000256" key="1">
    <source>
        <dbReference type="ARBA" id="ARBA00001274"/>
    </source>
</evidence>
<sequence>MLSFLKQEVQVMNHKQQPFSAREVFEAYDRIRDYVYLTPLEPSIYLGKETDRQYYFKLECNQTVKSFKIRGALSKMSTLTEEERKIGVATISSGNHGASVSYGAKLLGIENAKVIVPETTPQAKIDKIRFYGADALLMGRNYDEAHALGMSYIQENGLTYIDAYYDDPKIYGGQGTIAVEILKQNSSVDTIVVPIGGGGLITGIAVAAKAIKPEIRIIGVQTEACPAMIKSFSDHVFYEEYPVTGDTICDALVGGIGKLAYEILEDYVDDFIQVKERSIRKAVKHMIKEEKYIVEGASAAAVAAVMDEAERIGGKNIALIMSGGNIDGNLMVELLKEKL</sequence>
<evidence type="ECO:0000256" key="5">
    <source>
        <dbReference type="ARBA" id="ARBA00022898"/>
    </source>
</evidence>
<organism evidence="10 11">
    <name type="scientific">Anaerotruncus colihominis</name>
    <dbReference type="NCBI Taxonomy" id="169435"/>
    <lineage>
        <taxon>Bacteria</taxon>
        <taxon>Bacillati</taxon>
        <taxon>Bacillota</taxon>
        <taxon>Clostridia</taxon>
        <taxon>Eubacteriales</taxon>
        <taxon>Oscillospiraceae</taxon>
        <taxon>Anaerotruncus</taxon>
    </lineage>
</organism>
<dbReference type="SUPFAM" id="SSF53686">
    <property type="entry name" value="Tryptophan synthase beta subunit-like PLP-dependent enzymes"/>
    <property type="match status" value="1"/>
</dbReference>
<dbReference type="PANTHER" id="PTHR48078:SF6">
    <property type="entry name" value="L-THREONINE DEHYDRATASE CATABOLIC TDCB"/>
    <property type="match status" value="1"/>
</dbReference>
<dbReference type="GO" id="GO:0004794">
    <property type="term" value="F:threonine deaminase activity"/>
    <property type="evidence" value="ECO:0007669"/>
    <property type="project" value="UniProtKB-EC"/>
</dbReference>
<evidence type="ECO:0000256" key="8">
    <source>
        <dbReference type="ARBA" id="ARBA00031427"/>
    </source>
</evidence>
<evidence type="ECO:0000256" key="6">
    <source>
        <dbReference type="ARBA" id="ARBA00023239"/>
    </source>
</evidence>
<evidence type="ECO:0000256" key="7">
    <source>
        <dbReference type="ARBA" id="ARBA00025527"/>
    </source>
</evidence>
<feature type="domain" description="Tryptophan synthase beta chain-like PALP" evidence="9">
    <location>
        <begin position="32"/>
        <end position="323"/>
    </location>
</feature>
<evidence type="ECO:0000259" key="9">
    <source>
        <dbReference type="Pfam" id="PF00291"/>
    </source>
</evidence>
<dbReference type="EMBL" id="QXWK01000017">
    <property type="protein sequence ID" value="NBH61943.1"/>
    <property type="molecule type" value="Genomic_DNA"/>
</dbReference>
<dbReference type="PANTHER" id="PTHR48078">
    <property type="entry name" value="THREONINE DEHYDRATASE, MITOCHONDRIAL-RELATED"/>
    <property type="match status" value="1"/>
</dbReference>
<dbReference type="Gene3D" id="3.40.50.1100">
    <property type="match status" value="2"/>
</dbReference>
<dbReference type="GO" id="GO:0003941">
    <property type="term" value="F:L-serine ammonia-lyase activity"/>
    <property type="evidence" value="ECO:0007669"/>
    <property type="project" value="TreeGrafter"/>
</dbReference>
<name>A0A845QMJ2_9FIRM</name>
<comment type="catalytic activity">
    <reaction evidence="1">
        <text>L-threonine = 2-oxobutanoate + NH4(+)</text>
        <dbReference type="Rhea" id="RHEA:22108"/>
        <dbReference type="ChEBI" id="CHEBI:16763"/>
        <dbReference type="ChEBI" id="CHEBI:28938"/>
        <dbReference type="ChEBI" id="CHEBI:57926"/>
        <dbReference type="EC" id="4.3.1.19"/>
    </reaction>
</comment>
<proteinExistence type="inferred from homology"/>
<protein>
    <recommendedName>
        <fullName evidence="4">threonine ammonia-lyase</fullName>
        <ecNumber evidence="4">4.3.1.19</ecNumber>
    </recommendedName>
    <alternativeName>
        <fullName evidence="8">Threonine deaminase</fullName>
    </alternativeName>
</protein>
<dbReference type="GO" id="GO:0006567">
    <property type="term" value="P:L-threonine catabolic process"/>
    <property type="evidence" value="ECO:0007669"/>
    <property type="project" value="TreeGrafter"/>
</dbReference>
<evidence type="ECO:0000256" key="3">
    <source>
        <dbReference type="ARBA" id="ARBA00010869"/>
    </source>
</evidence>
<dbReference type="InterPro" id="IPR050147">
    <property type="entry name" value="Ser/Thr_Dehydratase"/>
</dbReference>
<dbReference type="FunFam" id="3.40.50.1100:FF:000005">
    <property type="entry name" value="Threonine dehydratase catabolic"/>
    <property type="match status" value="1"/>
</dbReference>
<comment type="similarity">
    <text evidence="3">Belongs to the serine/threonine dehydratase family.</text>
</comment>
<keyword evidence="11" id="KW-1185">Reference proteome</keyword>
<evidence type="ECO:0000256" key="2">
    <source>
        <dbReference type="ARBA" id="ARBA00001933"/>
    </source>
</evidence>
<dbReference type="InterPro" id="IPR036052">
    <property type="entry name" value="TrpB-like_PALP_sf"/>
</dbReference>
<evidence type="ECO:0000313" key="11">
    <source>
        <dbReference type="Proteomes" id="UP000446866"/>
    </source>
</evidence>
<comment type="function">
    <text evidence="7">Catalyzes the anaerobic formation of alpha-ketobutyrate and ammonia from threonine in a two-step reaction. The first step involved a dehydration of threonine and a production of enamine intermediates (aminocrotonate), which tautomerizes to its imine form (iminobutyrate). Both intermediates are unstable and short-lived. The second step is the nonenzymatic hydrolysis of the enamine/imine intermediates to form 2-ketobutyrate and free ammonia. In the low water environment of the cell, the second step is accelerated by RidA.</text>
</comment>
<dbReference type="EC" id="4.3.1.19" evidence="4"/>
<evidence type="ECO:0000313" key="10">
    <source>
        <dbReference type="EMBL" id="NBH61943.1"/>
    </source>
</evidence>
<dbReference type="InterPro" id="IPR001926">
    <property type="entry name" value="TrpB-like_PALP"/>
</dbReference>
<dbReference type="AlphaFoldDB" id="A0A845QMJ2"/>
<comment type="cofactor">
    <cofactor evidence="2">
        <name>pyridoxal 5'-phosphate</name>
        <dbReference type="ChEBI" id="CHEBI:597326"/>
    </cofactor>
</comment>
<dbReference type="GO" id="GO:0009097">
    <property type="term" value="P:isoleucine biosynthetic process"/>
    <property type="evidence" value="ECO:0007669"/>
    <property type="project" value="TreeGrafter"/>
</dbReference>
<keyword evidence="5" id="KW-0663">Pyridoxal phosphate</keyword>